<name>A0A2P5YSM7_GOSBA</name>
<dbReference type="Proteomes" id="UP000239757">
    <property type="component" value="Unassembled WGS sequence"/>
</dbReference>
<feature type="compositionally biased region" description="Basic and acidic residues" evidence="1">
    <location>
        <begin position="9"/>
        <end position="21"/>
    </location>
</feature>
<dbReference type="EMBL" id="KZ662824">
    <property type="protein sequence ID" value="PPS18561.1"/>
    <property type="molecule type" value="Genomic_DNA"/>
</dbReference>
<dbReference type="AlphaFoldDB" id="A0A2P5YSM7"/>
<proteinExistence type="predicted"/>
<sequence>MQETVVSKGKSEKMRLKEAHESLSSNSREPVHEDRRLQIEELDEW</sequence>
<reference evidence="2 3" key="1">
    <citation type="submission" date="2015-01" db="EMBL/GenBank/DDBJ databases">
        <title>Genome of allotetraploid Gossypium barbadense reveals genomic plasticity and fiber elongation in cotton evolution.</title>
        <authorList>
            <person name="Chen X."/>
            <person name="Liu X."/>
            <person name="Zhao B."/>
            <person name="Zheng H."/>
            <person name="Hu Y."/>
            <person name="Lu G."/>
            <person name="Yang C."/>
            <person name="Chen J."/>
            <person name="Shan C."/>
            <person name="Zhang L."/>
            <person name="Zhou Y."/>
            <person name="Wang L."/>
            <person name="Guo W."/>
            <person name="Bai Y."/>
            <person name="Ruan J."/>
            <person name="Shangguan X."/>
            <person name="Mao Y."/>
            <person name="Jiang J."/>
            <person name="Zhu Y."/>
            <person name="Lei J."/>
            <person name="Kang H."/>
            <person name="Chen S."/>
            <person name="He X."/>
            <person name="Wang R."/>
            <person name="Wang Y."/>
            <person name="Chen J."/>
            <person name="Wang L."/>
            <person name="Yu S."/>
            <person name="Wang B."/>
            <person name="Wei J."/>
            <person name="Song S."/>
            <person name="Lu X."/>
            <person name="Gao Z."/>
            <person name="Gu W."/>
            <person name="Deng X."/>
            <person name="Ma D."/>
            <person name="Wang S."/>
            <person name="Liang W."/>
            <person name="Fang L."/>
            <person name="Cai C."/>
            <person name="Zhu X."/>
            <person name="Zhou B."/>
            <person name="Zhang Y."/>
            <person name="Chen Z."/>
            <person name="Xu S."/>
            <person name="Zhu R."/>
            <person name="Wang S."/>
            <person name="Zhang T."/>
            <person name="Zhao G."/>
        </authorList>
    </citation>
    <scope>NUCLEOTIDE SEQUENCE [LARGE SCALE GENOMIC DNA]</scope>
    <source>
        <strain evidence="3">cv. Xinhai21</strain>
        <tissue evidence="2">Leaf</tissue>
    </source>
</reference>
<evidence type="ECO:0000313" key="2">
    <source>
        <dbReference type="EMBL" id="PPS18561.1"/>
    </source>
</evidence>
<accession>A0A2P5YSM7</accession>
<feature type="region of interest" description="Disordered" evidence="1">
    <location>
        <begin position="1"/>
        <end position="45"/>
    </location>
</feature>
<evidence type="ECO:0000256" key="1">
    <source>
        <dbReference type="SAM" id="MobiDB-lite"/>
    </source>
</evidence>
<gene>
    <name evidence="2" type="ORF">GOBAR_AA02009</name>
</gene>
<organism evidence="2 3">
    <name type="scientific">Gossypium barbadense</name>
    <name type="common">Sea Island cotton</name>
    <name type="synonym">Hibiscus barbadensis</name>
    <dbReference type="NCBI Taxonomy" id="3634"/>
    <lineage>
        <taxon>Eukaryota</taxon>
        <taxon>Viridiplantae</taxon>
        <taxon>Streptophyta</taxon>
        <taxon>Embryophyta</taxon>
        <taxon>Tracheophyta</taxon>
        <taxon>Spermatophyta</taxon>
        <taxon>Magnoliopsida</taxon>
        <taxon>eudicotyledons</taxon>
        <taxon>Gunneridae</taxon>
        <taxon>Pentapetalae</taxon>
        <taxon>rosids</taxon>
        <taxon>malvids</taxon>
        <taxon>Malvales</taxon>
        <taxon>Malvaceae</taxon>
        <taxon>Malvoideae</taxon>
        <taxon>Gossypium</taxon>
    </lineage>
</organism>
<feature type="compositionally biased region" description="Basic and acidic residues" evidence="1">
    <location>
        <begin position="29"/>
        <end position="39"/>
    </location>
</feature>
<protein>
    <submittedName>
        <fullName evidence="2">Uncharacterized protein</fullName>
    </submittedName>
</protein>
<evidence type="ECO:0000313" key="3">
    <source>
        <dbReference type="Proteomes" id="UP000239757"/>
    </source>
</evidence>